<protein>
    <recommendedName>
        <fullName evidence="4">DUF5667 domain-containing protein</fullName>
    </recommendedName>
</protein>
<keyword evidence="3" id="KW-1185">Reference proteome</keyword>
<dbReference type="STRING" id="1041930.Mtc_1207"/>
<reference evidence="2 3" key="1">
    <citation type="journal article" date="2012" name="J. Bacteriol.">
        <title>Complete genome sequence of a thermophilic methanogen, Methanocella conradii HZ254, isolated from Chinese rice field soil.</title>
        <authorList>
            <person name="Lu Z."/>
            <person name="Lu Y."/>
        </authorList>
    </citation>
    <scope>NUCLEOTIDE SEQUENCE [LARGE SCALE GENOMIC DNA]</scope>
    <source>
        <strain evidence="3">DSM 24694 / JCM 17849 / CGMCC 1.5162 / HZ254</strain>
    </source>
</reference>
<dbReference type="Proteomes" id="UP000005233">
    <property type="component" value="Chromosome"/>
</dbReference>
<organism evidence="2 3">
    <name type="scientific">Methanocella conradii (strain DSM 24694 / JCM 17849 / CGMCC 1.5162 / HZ254)</name>
    <dbReference type="NCBI Taxonomy" id="1041930"/>
    <lineage>
        <taxon>Archaea</taxon>
        <taxon>Methanobacteriati</taxon>
        <taxon>Methanobacteriota</taxon>
        <taxon>Stenosarchaea group</taxon>
        <taxon>Methanomicrobia</taxon>
        <taxon>Methanocellales</taxon>
        <taxon>Methanocellaceae</taxon>
        <taxon>Methanocella</taxon>
    </lineage>
</organism>
<evidence type="ECO:0000256" key="1">
    <source>
        <dbReference type="SAM" id="MobiDB-lite"/>
    </source>
</evidence>
<dbReference type="KEGG" id="mez:Mtc_1207"/>
<accession>H8I8Q6</accession>
<feature type="region of interest" description="Disordered" evidence="1">
    <location>
        <begin position="170"/>
        <end position="190"/>
    </location>
</feature>
<sequence>MRAVRIMALLSMVVVLSGAAIAVPGSAMQASDNGNASSGSLPLYFIIDSTLGAHEQDIKDGIFEYEFEAARNDPALQASLIQKRCDELKSEVKNRKELLSALLLRDGVMRGDQLVAVAEEMNASIEKLDGRSRKLDGRAAGLGAANDKKAYEDSIIPLMSDLSNAQGMVATISQKANNKGPSGNGNGNRR</sequence>
<dbReference type="EMBL" id="CP003243">
    <property type="protein sequence ID" value="AFC99960.1"/>
    <property type="molecule type" value="Genomic_DNA"/>
</dbReference>
<dbReference type="AlphaFoldDB" id="H8I8Q6"/>
<evidence type="ECO:0008006" key="4">
    <source>
        <dbReference type="Google" id="ProtNLM"/>
    </source>
</evidence>
<name>H8I8Q6_METCZ</name>
<dbReference type="HOGENOM" id="CLU_1425087_0_0_2"/>
<gene>
    <name evidence="2" type="ordered locus">Mtc_1207</name>
</gene>
<evidence type="ECO:0000313" key="2">
    <source>
        <dbReference type="EMBL" id="AFC99960.1"/>
    </source>
</evidence>
<evidence type="ECO:0000313" key="3">
    <source>
        <dbReference type="Proteomes" id="UP000005233"/>
    </source>
</evidence>
<proteinExistence type="predicted"/>